<dbReference type="EMBL" id="CAJNOQ010016258">
    <property type="protein sequence ID" value="CAF1377706.1"/>
    <property type="molecule type" value="Genomic_DNA"/>
</dbReference>
<evidence type="ECO:0000313" key="2">
    <source>
        <dbReference type="EMBL" id="CAF1377706.1"/>
    </source>
</evidence>
<dbReference type="EMBL" id="CAJOBC010079410">
    <property type="protein sequence ID" value="CAF4269649.1"/>
    <property type="molecule type" value="Genomic_DNA"/>
</dbReference>
<evidence type="ECO:0000313" key="4">
    <source>
        <dbReference type="Proteomes" id="UP000663829"/>
    </source>
</evidence>
<dbReference type="AlphaFoldDB" id="A0A815JCR2"/>
<feature type="region of interest" description="Disordered" evidence="1">
    <location>
        <begin position="55"/>
        <end position="90"/>
    </location>
</feature>
<comment type="caution">
    <text evidence="2">The sequence shown here is derived from an EMBL/GenBank/DDBJ whole genome shotgun (WGS) entry which is preliminary data.</text>
</comment>
<gene>
    <name evidence="2" type="ORF">GPM918_LOCUS32174</name>
    <name evidence="3" type="ORF">SRO942_LOCUS32838</name>
</gene>
<evidence type="ECO:0000313" key="3">
    <source>
        <dbReference type="EMBL" id="CAF4269649.1"/>
    </source>
</evidence>
<dbReference type="Proteomes" id="UP000681722">
    <property type="component" value="Unassembled WGS sequence"/>
</dbReference>
<accession>A0A815JCR2</accession>
<reference evidence="2" key="1">
    <citation type="submission" date="2021-02" db="EMBL/GenBank/DDBJ databases">
        <authorList>
            <person name="Nowell W R."/>
        </authorList>
    </citation>
    <scope>NUCLEOTIDE SEQUENCE</scope>
</reference>
<keyword evidence="4" id="KW-1185">Reference proteome</keyword>
<evidence type="ECO:0000256" key="1">
    <source>
        <dbReference type="SAM" id="MobiDB-lite"/>
    </source>
</evidence>
<proteinExistence type="predicted"/>
<organism evidence="2 4">
    <name type="scientific">Didymodactylos carnosus</name>
    <dbReference type="NCBI Taxonomy" id="1234261"/>
    <lineage>
        <taxon>Eukaryota</taxon>
        <taxon>Metazoa</taxon>
        <taxon>Spiralia</taxon>
        <taxon>Gnathifera</taxon>
        <taxon>Rotifera</taxon>
        <taxon>Eurotatoria</taxon>
        <taxon>Bdelloidea</taxon>
        <taxon>Philodinida</taxon>
        <taxon>Philodinidae</taxon>
        <taxon>Didymodactylos</taxon>
    </lineage>
</organism>
<name>A0A815JCR2_9BILA</name>
<feature type="compositionally biased region" description="Basic and acidic residues" evidence="1">
    <location>
        <begin position="55"/>
        <end position="78"/>
    </location>
</feature>
<sequence>MEFQIRTRQPTRPARFVPLRALFLKVPDAHAIGANQYILAIKTILGIPVTEKENMVNIGEERKRKRLEDKQGTSDRKPPSKAQSGQGGLR</sequence>
<protein>
    <submittedName>
        <fullName evidence="2">Uncharacterized protein</fullName>
    </submittedName>
</protein>
<dbReference type="Proteomes" id="UP000663829">
    <property type="component" value="Unassembled WGS sequence"/>
</dbReference>